<evidence type="ECO:0008006" key="2">
    <source>
        <dbReference type="Google" id="ProtNLM"/>
    </source>
</evidence>
<dbReference type="Gene3D" id="2.20.200.10">
    <property type="entry name" value="Outer membrane efflux proteins (OEP)"/>
    <property type="match status" value="1"/>
</dbReference>
<dbReference type="PANTHER" id="PTHR30203:SF33">
    <property type="entry name" value="BLR4455 PROTEIN"/>
    <property type="match status" value="1"/>
</dbReference>
<reference evidence="1" key="1">
    <citation type="submission" date="2023-07" db="EMBL/GenBank/DDBJ databases">
        <authorList>
            <person name="Pelsma A.J. K."/>
        </authorList>
    </citation>
    <scope>NUCLEOTIDE SEQUENCE</scope>
</reference>
<proteinExistence type="predicted"/>
<dbReference type="EMBL" id="OY288114">
    <property type="protein sequence ID" value="CAJ0859413.1"/>
    <property type="molecule type" value="Genomic_DNA"/>
</dbReference>
<dbReference type="GO" id="GO:0016020">
    <property type="term" value="C:membrane"/>
    <property type="evidence" value="ECO:0007669"/>
    <property type="project" value="InterPro"/>
</dbReference>
<accession>A0AA48LY63</accession>
<dbReference type="AlphaFoldDB" id="A0AA48LY63"/>
<evidence type="ECO:0000313" key="1">
    <source>
        <dbReference type="EMBL" id="CAJ0859413.1"/>
    </source>
</evidence>
<dbReference type="NCBIfam" id="TIGR01845">
    <property type="entry name" value="outer_NodT"/>
    <property type="match status" value="1"/>
</dbReference>
<organism evidence="1">
    <name type="scientific">freshwater sediment metagenome</name>
    <dbReference type="NCBI Taxonomy" id="556182"/>
    <lineage>
        <taxon>unclassified sequences</taxon>
        <taxon>metagenomes</taxon>
        <taxon>ecological metagenomes</taxon>
    </lineage>
</organism>
<name>A0AA48LY63_9ZZZZ</name>
<dbReference type="Pfam" id="PF02321">
    <property type="entry name" value="OEP"/>
    <property type="match status" value="2"/>
</dbReference>
<dbReference type="SUPFAM" id="SSF56954">
    <property type="entry name" value="Outer membrane efflux proteins (OEP)"/>
    <property type="match status" value="1"/>
</dbReference>
<dbReference type="GO" id="GO:0015562">
    <property type="term" value="F:efflux transmembrane transporter activity"/>
    <property type="evidence" value="ECO:0007669"/>
    <property type="project" value="InterPro"/>
</dbReference>
<dbReference type="PANTHER" id="PTHR30203">
    <property type="entry name" value="OUTER MEMBRANE CATION EFFLUX PROTEIN"/>
    <property type="match status" value="1"/>
</dbReference>
<dbReference type="InterPro" id="IPR010131">
    <property type="entry name" value="MdtP/NodT-like"/>
</dbReference>
<dbReference type="Gene3D" id="1.20.1600.10">
    <property type="entry name" value="Outer membrane efflux proteins (OEP)"/>
    <property type="match status" value="1"/>
</dbReference>
<gene>
    <name evidence="1" type="ORF">AMST5_01206</name>
</gene>
<dbReference type="PROSITE" id="PS51257">
    <property type="entry name" value="PROKAR_LIPOPROTEIN"/>
    <property type="match status" value="1"/>
</dbReference>
<protein>
    <recommendedName>
        <fullName evidence="2">RND transporter</fullName>
    </recommendedName>
</protein>
<sequence>MRARSRPIRTWVSSSLCLALVGLSGCNLEWAKPELSTVPPERFLESKPKSAPPIAAGSDFAKKFGSKELVELTALALDDNLAIAGAIARIDQADANARIASSALWPSVGLGANATRTQIPGTLLSERPNYNPSQAVLRGAGQAQAADLAENLATFSATRNNFFALGLNASYEIDFWGKNQDASNAARLIANASRFDRDVIEIATIAGVMNAYFLVLAAQDQLRIAHEHVRIAEQVLGAFTARLEKGAATMLDYGQQAAVLAGQKATIPPLEQTLRQTRVALAVLLGQTPETLDIKGGSMKALHYPRIDPGLPSEVLLRRPDVAEAEALLASREFSVLRARAAFFPSVTLNGHYGLQSIVLRNLLRPEAIAWELGSSLAQPLFDGFALQGQYELEKARFAEAAAFYKQRILSALGDTETALIAMTETAKSVKIGEEAVAASKIALDAARAQLLEGKIDVIALSTVQTTYFQYDFSLTQARLAHLNAAISLYQALGGGWSPTTRNAELARANAAYEANKGPWP</sequence>
<dbReference type="InterPro" id="IPR003423">
    <property type="entry name" value="OMP_efflux"/>
</dbReference>